<keyword evidence="7" id="KW-0539">Nucleus</keyword>
<dbReference type="GO" id="GO:0008270">
    <property type="term" value="F:zinc ion binding"/>
    <property type="evidence" value="ECO:0007669"/>
    <property type="project" value="InterPro"/>
</dbReference>
<dbReference type="Pfam" id="PF04082">
    <property type="entry name" value="Fungal_trans"/>
    <property type="match status" value="1"/>
</dbReference>
<dbReference type="PROSITE" id="PS50048">
    <property type="entry name" value="ZN2_CY6_FUNGAL_2"/>
    <property type="match status" value="1"/>
</dbReference>
<dbReference type="CDD" id="cd12148">
    <property type="entry name" value="fungal_TF_MHR"/>
    <property type="match status" value="1"/>
</dbReference>
<name>R0IQ20_EXST2</name>
<feature type="compositionally biased region" description="Polar residues" evidence="8">
    <location>
        <begin position="93"/>
        <end position="106"/>
    </location>
</feature>
<feature type="compositionally biased region" description="Low complexity" evidence="8">
    <location>
        <begin position="773"/>
        <end position="789"/>
    </location>
</feature>
<evidence type="ECO:0000256" key="2">
    <source>
        <dbReference type="ARBA" id="ARBA00022723"/>
    </source>
</evidence>
<feature type="region of interest" description="Disordered" evidence="8">
    <location>
        <begin position="613"/>
        <end position="668"/>
    </location>
</feature>
<keyword evidence="3" id="KW-0862">Zinc</keyword>
<dbReference type="SUPFAM" id="SSF57701">
    <property type="entry name" value="Zn2/Cys6 DNA-binding domain"/>
    <property type="match status" value="1"/>
</dbReference>
<dbReference type="InterPro" id="IPR036864">
    <property type="entry name" value="Zn2-C6_fun-type_DNA-bd_sf"/>
</dbReference>
<dbReference type="RefSeq" id="XP_008025406.1">
    <property type="nucleotide sequence ID" value="XM_008027215.1"/>
</dbReference>
<protein>
    <recommendedName>
        <fullName evidence="9">Zn(2)-C6 fungal-type domain-containing protein</fullName>
    </recommendedName>
</protein>
<feature type="region of interest" description="Disordered" evidence="8">
    <location>
        <begin position="83"/>
        <end position="120"/>
    </location>
</feature>
<dbReference type="AlphaFoldDB" id="R0IQ20"/>
<proteinExistence type="predicted"/>
<dbReference type="InterPro" id="IPR052202">
    <property type="entry name" value="Yeast_MetPath_Reg"/>
</dbReference>
<reference evidence="10 11" key="2">
    <citation type="journal article" date="2013" name="PLoS Genet.">
        <title>Comparative genome structure, secondary metabolite, and effector coding capacity across Cochliobolus pathogens.</title>
        <authorList>
            <person name="Condon B.J."/>
            <person name="Leng Y."/>
            <person name="Wu D."/>
            <person name="Bushley K.E."/>
            <person name="Ohm R.A."/>
            <person name="Otillar R."/>
            <person name="Martin J."/>
            <person name="Schackwitz W."/>
            <person name="Grimwood J."/>
            <person name="MohdZainudin N."/>
            <person name="Xue C."/>
            <person name="Wang R."/>
            <person name="Manning V.A."/>
            <person name="Dhillon B."/>
            <person name="Tu Z.J."/>
            <person name="Steffenson B.J."/>
            <person name="Salamov A."/>
            <person name="Sun H."/>
            <person name="Lowry S."/>
            <person name="LaButti K."/>
            <person name="Han J."/>
            <person name="Copeland A."/>
            <person name="Lindquist E."/>
            <person name="Barry K."/>
            <person name="Schmutz J."/>
            <person name="Baker S.E."/>
            <person name="Ciuffetti L.M."/>
            <person name="Grigoriev I.V."/>
            <person name="Zhong S."/>
            <person name="Turgeon B.G."/>
        </authorList>
    </citation>
    <scope>NUCLEOTIDE SEQUENCE [LARGE SCALE GENOMIC DNA]</scope>
    <source>
        <strain evidence="11">28A</strain>
    </source>
</reference>
<dbReference type="eggNOG" id="ENOG502RSRA">
    <property type="taxonomic scope" value="Eukaryota"/>
</dbReference>
<evidence type="ECO:0000256" key="7">
    <source>
        <dbReference type="ARBA" id="ARBA00023242"/>
    </source>
</evidence>
<accession>R0IQ20</accession>
<dbReference type="Gene3D" id="4.10.240.10">
    <property type="entry name" value="Zn(2)-C6 fungal-type DNA-binding domain"/>
    <property type="match status" value="1"/>
</dbReference>
<feature type="compositionally biased region" description="Polar residues" evidence="8">
    <location>
        <begin position="681"/>
        <end position="692"/>
    </location>
</feature>
<dbReference type="GO" id="GO:0045944">
    <property type="term" value="P:positive regulation of transcription by RNA polymerase II"/>
    <property type="evidence" value="ECO:0007669"/>
    <property type="project" value="TreeGrafter"/>
</dbReference>
<keyword evidence="5" id="KW-0238">DNA-binding</keyword>
<evidence type="ECO:0000256" key="4">
    <source>
        <dbReference type="ARBA" id="ARBA00023015"/>
    </source>
</evidence>
<dbReference type="InterPro" id="IPR001138">
    <property type="entry name" value="Zn2Cys6_DnaBD"/>
</dbReference>
<evidence type="ECO:0000313" key="10">
    <source>
        <dbReference type="EMBL" id="EOA86821.1"/>
    </source>
</evidence>
<dbReference type="PANTHER" id="PTHR47782">
    <property type="entry name" value="ZN(II)2CYS6 TRANSCRIPTION FACTOR (EUROFUNG)-RELATED"/>
    <property type="match status" value="1"/>
</dbReference>
<dbReference type="GO" id="GO:0005634">
    <property type="term" value="C:nucleus"/>
    <property type="evidence" value="ECO:0007669"/>
    <property type="project" value="UniProtKB-SubCell"/>
</dbReference>
<evidence type="ECO:0000256" key="8">
    <source>
        <dbReference type="SAM" id="MobiDB-lite"/>
    </source>
</evidence>
<dbReference type="Proteomes" id="UP000016935">
    <property type="component" value="Unassembled WGS sequence"/>
</dbReference>
<dbReference type="GO" id="GO:0006351">
    <property type="term" value="P:DNA-templated transcription"/>
    <property type="evidence" value="ECO:0007669"/>
    <property type="project" value="InterPro"/>
</dbReference>
<dbReference type="STRING" id="671987.R0IQ20"/>
<dbReference type="GO" id="GO:0043565">
    <property type="term" value="F:sequence-specific DNA binding"/>
    <property type="evidence" value="ECO:0007669"/>
    <property type="project" value="TreeGrafter"/>
</dbReference>
<dbReference type="GeneID" id="19398607"/>
<organism evidence="10 11">
    <name type="scientific">Exserohilum turcicum (strain 28A)</name>
    <name type="common">Northern leaf blight fungus</name>
    <name type="synonym">Setosphaeria turcica</name>
    <dbReference type="NCBI Taxonomy" id="671987"/>
    <lineage>
        <taxon>Eukaryota</taxon>
        <taxon>Fungi</taxon>
        <taxon>Dikarya</taxon>
        <taxon>Ascomycota</taxon>
        <taxon>Pezizomycotina</taxon>
        <taxon>Dothideomycetes</taxon>
        <taxon>Pleosporomycetidae</taxon>
        <taxon>Pleosporales</taxon>
        <taxon>Pleosporineae</taxon>
        <taxon>Pleosporaceae</taxon>
        <taxon>Exserohilum</taxon>
    </lineage>
</organism>
<keyword evidence="11" id="KW-1185">Reference proteome</keyword>
<dbReference type="PROSITE" id="PS00463">
    <property type="entry name" value="ZN2_CY6_FUNGAL_1"/>
    <property type="match status" value="1"/>
</dbReference>
<keyword evidence="4" id="KW-0805">Transcription regulation</keyword>
<dbReference type="InterPro" id="IPR007219">
    <property type="entry name" value="XnlR_reg_dom"/>
</dbReference>
<reference evidence="10 11" key="1">
    <citation type="journal article" date="2012" name="PLoS Pathog.">
        <title>Diverse lifestyles and strategies of plant pathogenesis encoded in the genomes of eighteen Dothideomycetes fungi.</title>
        <authorList>
            <person name="Ohm R.A."/>
            <person name="Feau N."/>
            <person name="Henrissat B."/>
            <person name="Schoch C.L."/>
            <person name="Horwitz B.A."/>
            <person name="Barry K.W."/>
            <person name="Condon B.J."/>
            <person name="Copeland A.C."/>
            <person name="Dhillon B."/>
            <person name="Glaser F."/>
            <person name="Hesse C.N."/>
            <person name="Kosti I."/>
            <person name="LaButti K."/>
            <person name="Lindquist E.A."/>
            <person name="Lucas S."/>
            <person name="Salamov A.A."/>
            <person name="Bradshaw R.E."/>
            <person name="Ciuffetti L."/>
            <person name="Hamelin R.C."/>
            <person name="Kema G.H.J."/>
            <person name="Lawrence C."/>
            <person name="Scott J.A."/>
            <person name="Spatafora J.W."/>
            <person name="Turgeon B.G."/>
            <person name="de Wit P.J.G.M."/>
            <person name="Zhong S."/>
            <person name="Goodwin S.B."/>
            <person name="Grigoriev I.V."/>
        </authorList>
    </citation>
    <scope>NUCLEOTIDE SEQUENCE [LARGE SCALE GENOMIC DNA]</scope>
    <source>
        <strain evidence="11">28A</strain>
    </source>
</reference>
<keyword evidence="6" id="KW-0804">Transcription</keyword>
<comment type="subcellular location">
    <subcellularLocation>
        <location evidence="1">Nucleus</location>
    </subcellularLocation>
</comment>
<evidence type="ECO:0000256" key="5">
    <source>
        <dbReference type="ARBA" id="ARBA00023125"/>
    </source>
</evidence>
<feature type="compositionally biased region" description="Polar residues" evidence="8">
    <location>
        <begin position="636"/>
        <end position="647"/>
    </location>
</feature>
<feature type="region of interest" description="Disordered" evidence="8">
    <location>
        <begin position="527"/>
        <end position="568"/>
    </location>
</feature>
<dbReference type="Pfam" id="PF00172">
    <property type="entry name" value="Zn_clus"/>
    <property type="match status" value="1"/>
</dbReference>
<evidence type="ECO:0000259" key="9">
    <source>
        <dbReference type="PROSITE" id="PS50048"/>
    </source>
</evidence>
<sequence>MVLETPLLRVSRPVAACSRCRAAKVKCDGKLPACTACEKSNRASECSSTNDQFARGKERSYVATLESRVERLERKIQEAKARRKSSGIVMNDLSESSTPRRASTDTVKAPKPISKRAARQREASEIDDLVSDFGLLAVNATARDFYGFTTEMSYARLIRSASTKEPLPGDMIKPLPPKFAATPLIQHYLNNIFTLWPVFEEATLYASVDAVYQQGDNSTPWDRWCVRMVLAIACLSQSESRGDNHYTDAVGHMNAALDNAEDVLHPGYISSIQALILWIIYATMDPHHFDSWTLVGAASRAMVDLGIHQDPSKNVAISRTKLELRRRVYWCVYSLDRSTSLVQTRAFSLSDEAANVAFPFYSTPMSPKYSSPQSHVFQQSFDAAIDLFKVREIQSEWYMDLFQSGREPWQQPYQYIWKQYNRMAQWFQDMPQSTLPAVKSFFELELLYSYVYILSPNPRIPHIHEYAQRLIFEHCIAYATNLLEVLDKPSNTVKPPITYYDAMRAYMTGRQFVDVLSRNMDVILDPRPAVPPTPVGTEVESEDPLAPPTQVSAPPFPSPSLGEGQAFPLDPTTRAIHALNDYTSLLSKFGLRFGFIHWRDRFQRESASLSAQLHQRSQVSAHPSPMGQQLPPPTTYSPQWGSMASVSPQPPHLMYSSLPTTPPSLFPQSSPYASSMSYNGNAYDGSGQSPQTHGMAYDASPSQQTWATPSPQPVPDLPQPSGGQTRRALVYGPGLPVQGRSPGASSSTGQDANGWDHQNSDPNGYFQVPPSMSQQGNGSWNQSSQGNWG</sequence>
<evidence type="ECO:0000256" key="1">
    <source>
        <dbReference type="ARBA" id="ARBA00004123"/>
    </source>
</evidence>
<evidence type="ECO:0000256" key="3">
    <source>
        <dbReference type="ARBA" id="ARBA00022833"/>
    </source>
</evidence>
<dbReference type="HOGENOM" id="CLU_019529_0_0_1"/>
<keyword evidence="2" id="KW-0479">Metal-binding</keyword>
<dbReference type="CDD" id="cd14723">
    <property type="entry name" value="ZIP_Ppr1"/>
    <property type="match status" value="1"/>
</dbReference>
<dbReference type="SMART" id="SM00066">
    <property type="entry name" value="GAL4"/>
    <property type="match status" value="1"/>
</dbReference>
<dbReference type="EMBL" id="KB908592">
    <property type="protein sequence ID" value="EOA86821.1"/>
    <property type="molecule type" value="Genomic_DNA"/>
</dbReference>
<evidence type="ECO:0000313" key="11">
    <source>
        <dbReference type="Proteomes" id="UP000016935"/>
    </source>
</evidence>
<gene>
    <name evidence="10" type="ORF">SETTUDRAFT_162963</name>
</gene>
<feature type="compositionally biased region" description="Polar residues" evidence="8">
    <location>
        <begin position="743"/>
        <end position="762"/>
    </location>
</feature>
<dbReference type="GO" id="GO:0000981">
    <property type="term" value="F:DNA-binding transcription factor activity, RNA polymerase II-specific"/>
    <property type="evidence" value="ECO:0007669"/>
    <property type="project" value="InterPro"/>
</dbReference>
<evidence type="ECO:0000256" key="6">
    <source>
        <dbReference type="ARBA" id="ARBA00023163"/>
    </source>
</evidence>
<dbReference type="SMART" id="SM00906">
    <property type="entry name" value="Fungal_trans"/>
    <property type="match status" value="1"/>
</dbReference>
<feature type="region of interest" description="Disordered" evidence="8">
    <location>
        <begin position="681"/>
        <end position="789"/>
    </location>
</feature>
<dbReference type="CDD" id="cd00067">
    <property type="entry name" value="GAL4"/>
    <property type="match status" value="1"/>
</dbReference>
<dbReference type="PANTHER" id="PTHR47782:SF2">
    <property type="entry name" value="TRANSCRIPTION FACTOR, PUTATIVE (AFU_ORTHOLOGUE AFUA_4G12570)-RELATED"/>
    <property type="match status" value="1"/>
</dbReference>
<dbReference type="OrthoDB" id="5319458at2759"/>
<feature type="domain" description="Zn(2)-C6 fungal-type" evidence="9">
    <location>
        <begin position="16"/>
        <end position="48"/>
    </location>
</feature>